<evidence type="ECO:0000313" key="2">
    <source>
        <dbReference type="EMBL" id="MEO3939947.1"/>
    </source>
</evidence>
<feature type="compositionally biased region" description="Basic and acidic residues" evidence="1">
    <location>
        <begin position="1"/>
        <end position="16"/>
    </location>
</feature>
<comment type="caution">
    <text evidence="2">The sequence shown here is derived from an EMBL/GenBank/DDBJ whole genome shotgun (WGS) entry which is preliminary data.</text>
</comment>
<sequence length="63" mass="7365">MDTTESHANHPERTTIESDPAYDYAEDQPVDEPWVEEVDAPEDDDRVVPLDESEEFREEDEEI</sequence>
<organism evidence="2 3">
    <name type="scientific">Paenarthrobacter nicotinovorans</name>
    <name type="common">Arthrobacter nicotinovorans</name>
    <dbReference type="NCBI Taxonomy" id="29320"/>
    <lineage>
        <taxon>Bacteria</taxon>
        <taxon>Bacillati</taxon>
        <taxon>Actinomycetota</taxon>
        <taxon>Actinomycetes</taxon>
        <taxon>Micrococcales</taxon>
        <taxon>Micrococcaceae</taxon>
        <taxon>Paenarthrobacter</taxon>
    </lineage>
</organism>
<name>A0ABV0GN43_PAENI</name>
<evidence type="ECO:0000313" key="3">
    <source>
        <dbReference type="Proteomes" id="UP001448614"/>
    </source>
</evidence>
<evidence type="ECO:0008006" key="4">
    <source>
        <dbReference type="Google" id="ProtNLM"/>
    </source>
</evidence>
<dbReference type="EMBL" id="JBBMFV010000004">
    <property type="protein sequence ID" value="MEO3939947.1"/>
    <property type="molecule type" value="Genomic_DNA"/>
</dbReference>
<dbReference type="Proteomes" id="UP001448614">
    <property type="component" value="Unassembled WGS sequence"/>
</dbReference>
<accession>A0ABV0GN43</accession>
<keyword evidence="3" id="KW-1185">Reference proteome</keyword>
<gene>
    <name evidence="2" type="ORF">V3C41_02545</name>
</gene>
<feature type="region of interest" description="Disordered" evidence="1">
    <location>
        <begin position="1"/>
        <end position="63"/>
    </location>
</feature>
<evidence type="ECO:0000256" key="1">
    <source>
        <dbReference type="SAM" id="MobiDB-lite"/>
    </source>
</evidence>
<proteinExistence type="predicted"/>
<feature type="compositionally biased region" description="Acidic residues" evidence="1">
    <location>
        <begin position="24"/>
        <end position="63"/>
    </location>
</feature>
<dbReference type="RefSeq" id="WP_347781765.1">
    <property type="nucleotide sequence ID" value="NZ_JBBMFV010000004.1"/>
</dbReference>
<protein>
    <recommendedName>
        <fullName evidence="4">ATPase</fullName>
    </recommendedName>
</protein>
<reference evidence="2 3" key="1">
    <citation type="journal article" date="2024" name="Appl. Microbiol. Biotechnol.">
        <title>Biosynthetic gene clusters with biotechnological applications in novel Antarctic isolates from Actinomycetota.</title>
        <authorList>
            <person name="Bruna P."/>
            <person name="Nunez-Montero K."/>
            <person name="Contreras M.J."/>
            <person name="Leal K."/>
            <person name="Garcia M."/>
            <person name="Abanto M."/>
            <person name="Barrientos L."/>
        </authorList>
    </citation>
    <scope>NUCLEOTIDE SEQUENCE [LARGE SCALE GENOMIC DNA]</scope>
    <source>
        <strain evidence="2 3">Se16.17</strain>
    </source>
</reference>